<comment type="caution">
    <text evidence="14">The sequence shown here is derived from an EMBL/GenBank/DDBJ whole genome shotgun (WGS) entry which is preliminary data.</text>
</comment>
<keyword evidence="8" id="KW-0812">Transmembrane</keyword>
<dbReference type="Pfam" id="PF05737">
    <property type="entry name" value="Collagen_bind"/>
    <property type="match status" value="1"/>
</dbReference>
<dbReference type="InterPro" id="IPR008456">
    <property type="entry name" value="Collagen-bd_dom"/>
</dbReference>
<feature type="transmembrane region" description="Helical" evidence="8">
    <location>
        <begin position="704"/>
        <end position="723"/>
    </location>
</feature>
<dbReference type="InterPro" id="IPR008454">
    <property type="entry name" value="Collagen-bd_Cna-like_B-typ_dom"/>
</dbReference>
<evidence type="ECO:0000259" key="10">
    <source>
        <dbReference type="Pfam" id="PF00746"/>
    </source>
</evidence>
<evidence type="ECO:0000256" key="4">
    <source>
        <dbReference type="ARBA" id="ARBA00022525"/>
    </source>
</evidence>
<evidence type="ECO:0000256" key="9">
    <source>
        <dbReference type="SAM" id="SignalP"/>
    </source>
</evidence>
<dbReference type="InterPro" id="IPR013783">
    <property type="entry name" value="Ig-like_fold"/>
</dbReference>
<dbReference type="InterPro" id="IPR019931">
    <property type="entry name" value="LPXTG_anchor"/>
</dbReference>
<feature type="domain" description="SpaA-like prealbumin fold" evidence="13">
    <location>
        <begin position="484"/>
        <end position="569"/>
    </location>
</feature>
<dbReference type="AlphaFoldDB" id="A0A829R4N4"/>
<proteinExistence type="inferred from homology"/>
<feature type="domain" description="CNA-B" evidence="12">
    <location>
        <begin position="577"/>
        <end position="660"/>
    </location>
</feature>
<keyword evidence="5 9" id="KW-0732">Signal</keyword>
<feature type="chain" id="PRO_5039487993" evidence="9">
    <location>
        <begin position="21"/>
        <end position="733"/>
    </location>
</feature>
<dbReference type="Gene3D" id="2.60.40.1140">
    <property type="entry name" value="Collagen-binding surface protein Cna, B-type domain"/>
    <property type="match status" value="1"/>
</dbReference>
<evidence type="ECO:0000256" key="5">
    <source>
        <dbReference type="ARBA" id="ARBA00022729"/>
    </source>
</evidence>
<dbReference type="RefSeq" id="WP_052009278.1">
    <property type="nucleotide sequence ID" value="NZ_AODG01000017.1"/>
</dbReference>
<sequence>MRKVVQIIITSILIFGMCLGGTTAVNQVHAKAGDDPGVTITSPDTISSRQQVELKVTLSASAGKLDQDGKIEIKIPQNSVAQKNDLTNNLILGDPFYLLDPALTEDSEGNYVLNVAYDHTKIEPNEATGETFTIKYQAPVYKENDENVPDNVKFQADLSKGDKIVSQDTDQSKIQTDNSGLPLLSKFSTRPHKTVDGVSAAVMSMDNPASNIFAIVVNYNQQNVKNAVLRDKTPEKTELHDPGKYIPVSGDKTPVQHIQIAKVTDKNETGNPIAWKFVTADYADKITSDKNGFAINFGDLTPKDSFVVMYAEKVEDGSTADTFGVKMNTATLESNGSTLRTATEPLMLDSSNYHFITLSKKVSQSTISTTKGTFIYSLTAKAKSGNIPAGTKIVDPLPDYTTFDHTVKRDNEAISKGEYDAKSHTVTYTVLKDIIEGTNQTIDFQVDYSNPMAKQGDEVTNKAYINYEGTNIYSNDATTTLEGSAILKKSDARTKDPLAGAVFKVIDASGKTVKKELKTDGDGLVKSGLLAPGKYRFIETKAPAGYILDPSPIPFEVQAGAEGAVHVTKENIEATSVSGTKTWEDDHDKAGKRPTSITIKLYQNGKYFKSKKVDEKMEWKYLFDGLPKYDKQGKQYTYTVKEKAVKGYQTIQDGFDFTNKYIPSDHSVVPPHHSNPDKPEDPDPAGNHIHRTIEKHLPATGDTLSVSAVALGIIILAAVAYILRKKYIKYLVK</sequence>
<organism evidence="14 15">
    <name type="scientific">Listeria grayi FSL F6-1183</name>
    <dbReference type="NCBI Taxonomy" id="1265827"/>
    <lineage>
        <taxon>Bacteria</taxon>
        <taxon>Bacillati</taxon>
        <taxon>Bacillota</taxon>
        <taxon>Bacilli</taxon>
        <taxon>Bacillales</taxon>
        <taxon>Listeriaceae</taxon>
        <taxon>Listeria</taxon>
    </lineage>
</organism>
<dbReference type="PANTHER" id="PTHR36108:SF13">
    <property type="entry name" value="COLOSSIN-B-RELATED"/>
    <property type="match status" value="1"/>
</dbReference>
<evidence type="ECO:0000259" key="13">
    <source>
        <dbReference type="Pfam" id="PF17802"/>
    </source>
</evidence>
<evidence type="ECO:0000313" key="15">
    <source>
        <dbReference type="Proteomes" id="UP000019251"/>
    </source>
</evidence>
<evidence type="ECO:0000256" key="8">
    <source>
        <dbReference type="SAM" id="Phobius"/>
    </source>
</evidence>
<feature type="signal peptide" evidence="9">
    <location>
        <begin position="1"/>
        <end position="20"/>
    </location>
</feature>
<evidence type="ECO:0000256" key="7">
    <source>
        <dbReference type="SAM" id="MobiDB-lite"/>
    </source>
</evidence>
<feature type="domain" description="Collagen binding" evidence="11">
    <location>
        <begin position="214"/>
        <end position="334"/>
    </location>
</feature>
<dbReference type="Gene3D" id="2.60.40.10">
    <property type="entry name" value="Immunoglobulins"/>
    <property type="match status" value="1"/>
</dbReference>
<dbReference type="Pfam" id="PF00746">
    <property type="entry name" value="Gram_pos_anchor"/>
    <property type="match status" value="1"/>
</dbReference>
<evidence type="ECO:0000313" key="14">
    <source>
        <dbReference type="EMBL" id="EUJ26395.1"/>
    </source>
</evidence>
<keyword evidence="3" id="KW-0134">Cell wall</keyword>
<gene>
    <name evidence="14" type="ORF">LMUR_13134</name>
</gene>
<comment type="similarity">
    <text evidence="2">Belongs to the serine-aspartate repeat-containing protein (SDr) family.</text>
</comment>
<keyword evidence="4" id="KW-0964">Secreted</keyword>
<dbReference type="Proteomes" id="UP000019251">
    <property type="component" value="Unassembled WGS sequence"/>
</dbReference>
<feature type="region of interest" description="Disordered" evidence="7">
    <location>
        <begin position="666"/>
        <end position="689"/>
    </location>
</feature>
<feature type="domain" description="Gram-positive cocci surface proteins LPxTG" evidence="10">
    <location>
        <begin position="694"/>
        <end position="726"/>
    </location>
</feature>
<comment type="subcellular location">
    <subcellularLocation>
        <location evidence="1">Secreted</location>
        <location evidence="1">Cell wall</location>
        <topology evidence="1">Peptidoglycan-anchor</topology>
    </subcellularLocation>
</comment>
<evidence type="ECO:0000256" key="3">
    <source>
        <dbReference type="ARBA" id="ARBA00022512"/>
    </source>
</evidence>
<dbReference type="Pfam" id="PF17802">
    <property type="entry name" value="SpaA"/>
    <property type="match status" value="1"/>
</dbReference>
<evidence type="ECO:0000259" key="12">
    <source>
        <dbReference type="Pfam" id="PF05738"/>
    </source>
</evidence>
<reference evidence="14 15" key="1">
    <citation type="submission" date="2012-12" db="EMBL/GenBank/DDBJ databases">
        <title>Novel taxa of Listeriaceae from agricultural environments in the United States.</title>
        <authorList>
            <person name="den Bakker H.C."/>
            <person name="Allred A."/>
            <person name="Warchocki S."/>
            <person name="Wright E.M."/>
            <person name="Burrell A."/>
            <person name="Nightingale K.K."/>
            <person name="Kephart D."/>
            <person name="Wiedmann M."/>
        </authorList>
    </citation>
    <scope>NUCLEOTIDE SEQUENCE [LARGE SCALE GENOMIC DNA]</scope>
    <source>
        <strain evidence="14 15">FSL F6-1183</strain>
    </source>
</reference>
<evidence type="ECO:0000259" key="11">
    <source>
        <dbReference type="Pfam" id="PF05737"/>
    </source>
</evidence>
<keyword evidence="6" id="KW-0572">Peptidoglycan-anchor</keyword>
<dbReference type="SUPFAM" id="SSF49478">
    <property type="entry name" value="Cna protein B-type domain"/>
    <property type="match status" value="2"/>
</dbReference>
<dbReference type="InterPro" id="IPR041033">
    <property type="entry name" value="SpaA_PFL_dom_1"/>
</dbReference>
<dbReference type="PANTHER" id="PTHR36108">
    <property type="entry name" value="COLOSSIN-B-RELATED"/>
    <property type="match status" value="1"/>
</dbReference>
<accession>A0A829R4N4</accession>
<keyword evidence="8" id="KW-1133">Transmembrane helix</keyword>
<protein>
    <submittedName>
        <fullName evidence="14">Collagen adhesion protein</fullName>
    </submittedName>
</protein>
<dbReference type="Pfam" id="PF05738">
    <property type="entry name" value="Cna_B"/>
    <property type="match status" value="1"/>
</dbReference>
<dbReference type="GO" id="GO:0005518">
    <property type="term" value="F:collagen binding"/>
    <property type="evidence" value="ECO:0007669"/>
    <property type="project" value="InterPro"/>
</dbReference>
<dbReference type="EMBL" id="AODG01000017">
    <property type="protein sequence ID" value="EUJ26395.1"/>
    <property type="molecule type" value="Genomic_DNA"/>
</dbReference>
<dbReference type="CDD" id="cd00222">
    <property type="entry name" value="CollagenBindB"/>
    <property type="match status" value="1"/>
</dbReference>
<evidence type="ECO:0000256" key="6">
    <source>
        <dbReference type="ARBA" id="ARBA00023088"/>
    </source>
</evidence>
<evidence type="ECO:0000256" key="1">
    <source>
        <dbReference type="ARBA" id="ARBA00004168"/>
    </source>
</evidence>
<name>A0A829R4N4_LISGR</name>
<evidence type="ECO:0000256" key="2">
    <source>
        <dbReference type="ARBA" id="ARBA00007257"/>
    </source>
</evidence>
<keyword evidence="8" id="KW-0472">Membrane</keyword>
<dbReference type="NCBIfam" id="TIGR01167">
    <property type="entry name" value="LPXTG_anchor"/>
    <property type="match status" value="1"/>
</dbReference>